<accession>A0AAP0PNS7</accession>
<sequence>MWRKLICQLAGVANMAAKDWKRNCWTDVLGERKADTRRQLAVMTTRVVMRRNGRVGWNESGGKSRAAKTR</sequence>
<proteinExistence type="predicted"/>
<name>A0AAP0PNS7_9MAGN</name>
<evidence type="ECO:0000313" key="2">
    <source>
        <dbReference type="Proteomes" id="UP001419268"/>
    </source>
</evidence>
<dbReference type="Proteomes" id="UP001419268">
    <property type="component" value="Unassembled WGS sequence"/>
</dbReference>
<organism evidence="1 2">
    <name type="scientific">Stephania cephalantha</name>
    <dbReference type="NCBI Taxonomy" id="152367"/>
    <lineage>
        <taxon>Eukaryota</taxon>
        <taxon>Viridiplantae</taxon>
        <taxon>Streptophyta</taxon>
        <taxon>Embryophyta</taxon>
        <taxon>Tracheophyta</taxon>
        <taxon>Spermatophyta</taxon>
        <taxon>Magnoliopsida</taxon>
        <taxon>Ranunculales</taxon>
        <taxon>Menispermaceae</taxon>
        <taxon>Menispermoideae</taxon>
        <taxon>Cissampelideae</taxon>
        <taxon>Stephania</taxon>
    </lineage>
</organism>
<dbReference type="AlphaFoldDB" id="A0AAP0PNS7"/>
<evidence type="ECO:0000313" key="1">
    <source>
        <dbReference type="EMBL" id="KAK9148630.1"/>
    </source>
</evidence>
<protein>
    <submittedName>
        <fullName evidence="1">Uncharacterized protein</fullName>
    </submittedName>
</protein>
<gene>
    <name evidence="1" type="ORF">Scep_007387</name>
</gene>
<comment type="caution">
    <text evidence="1">The sequence shown here is derived from an EMBL/GenBank/DDBJ whole genome shotgun (WGS) entry which is preliminary data.</text>
</comment>
<keyword evidence="2" id="KW-1185">Reference proteome</keyword>
<reference evidence="1 2" key="1">
    <citation type="submission" date="2024-01" db="EMBL/GenBank/DDBJ databases">
        <title>Genome assemblies of Stephania.</title>
        <authorList>
            <person name="Yang L."/>
        </authorList>
    </citation>
    <scope>NUCLEOTIDE SEQUENCE [LARGE SCALE GENOMIC DNA]</scope>
    <source>
        <strain evidence="1">JXDWG</strain>
        <tissue evidence="1">Leaf</tissue>
    </source>
</reference>
<dbReference type="EMBL" id="JBBNAG010000003">
    <property type="protein sequence ID" value="KAK9148630.1"/>
    <property type="molecule type" value="Genomic_DNA"/>
</dbReference>